<dbReference type="InterPro" id="IPR011010">
    <property type="entry name" value="DNA_brk_join_enz"/>
</dbReference>
<dbReference type="EMBL" id="CP059319">
    <property type="protein sequence ID" value="QTH23418.1"/>
    <property type="molecule type" value="Genomic_DNA"/>
</dbReference>
<name>A0A975D5Y9_9SPHN</name>
<proteinExistence type="predicted"/>
<dbReference type="SUPFAM" id="SSF56349">
    <property type="entry name" value="DNA breaking-rejoining enzymes"/>
    <property type="match status" value="1"/>
</dbReference>
<dbReference type="Proteomes" id="UP000664914">
    <property type="component" value="Chromosome"/>
</dbReference>
<reference evidence="1" key="2">
    <citation type="submission" date="2021-04" db="EMBL/GenBank/DDBJ databases">
        <title>Isolation and genomic analysis of the ibuprofen-degrading bacterium Sphingomonas strain MPO218.</title>
        <authorList>
            <person name="Aulestia M."/>
            <person name="Flores A."/>
            <person name="Mangas E.L."/>
            <person name="Perez-Pulido A.J."/>
            <person name="Santero E."/>
            <person name="Camacho E.M."/>
        </authorList>
    </citation>
    <scope>NUCLEOTIDE SEQUENCE</scope>
    <source>
        <strain evidence="1">MPO218</strain>
    </source>
</reference>
<reference evidence="1" key="1">
    <citation type="submission" date="2020-07" db="EMBL/GenBank/DDBJ databases">
        <authorList>
            <person name="Camacho E."/>
        </authorList>
    </citation>
    <scope>NUCLEOTIDE SEQUENCE</scope>
    <source>
        <strain evidence="1">MPO218</strain>
    </source>
</reference>
<evidence type="ECO:0000313" key="1">
    <source>
        <dbReference type="EMBL" id="QTH23418.1"/>
    </source>
</evidence>
<sequence>MARLGVHQEHIERVLGHVVQGVAGTYNRYSYLDEKRAALEMWGKLWN</sequence>
<evidence type="ECO:0008006" key="3">
    <source>
        <dbReference type="Google" id="ProtNLM"/>
    </source>
</evidence>
<accession>A0A975D5Y9</accession>
<organism evidence="1 2">
    <name type="scientific">Rhizorhabdus wittichii</name>
    <dbReference type="NCBI Taxonomy" id="160791"/>
    <lineage>
        <taxon>Bacteria</taxon>
        <taxon>Pseudomonadati</taxon>
        <taxon>Pseudomonadota</taxon>
        <taxon>Alphaproteobacteria</taxon>
        <taxon>Sphingomonadales</taxon>
        <taxon>Sphingomonadaceae</taxon>
        <taxon>Rhizorhabdus</taxon>
    </lineage>
</organism>
<protein>
    <recommendedName>
        <fullName evidence="3">Integrase</fullName>
    </recommendedName>
</protein>
<dbReference type="AlphaFoldDB" id="A0A975D5Y9"/>
<evidence type="ECO:0000313" key="2">
    <source>
        <dbReference type="Proteomes" id="UP000664914"/>
    </source>
</evidence>
<dbReference type="GO" id="GO:0003677">
    <property type="term" value="F:DNA binding"/>
    <property type="evidence" value="ECO:0007669"/>
    <property type="project" value="InterPro"/>
</dbReference>
<gene>
    <name evidence="1" type="ORF">HRJ34_07935</name>
</gene>